<keyword evidence="2" id="KW-1185">Reference proteome</keyword>
<proteinExistence type="predicted"/>
<evidence type="ECO:0000313" key="2">
    <source>
        <dbReference type="Proteomes" id="UP000031982"/>
    </source>
</evidence>
<dbReference type="Proteomes" id="UP000031982">
    <property type="component" value="Unassembled WGS sequence"/>
</dbReference>
<comment type="caution">
    <text evidence="1">The sequence shown here is derived from an EMBL/GenBank/DDBJ whole genome shotgun (WGS) entry which is preliminary data.</text>
</comment>
<name>A0ABR5AY16_BACBA</name>
<protein>
    <submittedName>
        <fullName evidence="1">Phage-like element pbsx protein xkdT</fullName>
    </submittedName>
</protein>
<gene>
    <name evidence="1" type="ORF">SD77_2057</name>
</gene>
<dbReference type="InterPro" id="IPR018755">
    <property type="entry name" value="Phage_Mu_Gp48"/>
</dbReference>
<dbReference type="Pfam" id="PF10076">
    <property type="entry name" value="Phage_Mu_Gp48"/>
    <property type="match status" value="1"/>
</dbReference>
<organism evidence="1 2">
    <name type="scientific">Bacillus badius</name>
    <dbReference type="NCBI Taxonomy" id="1455"/>
    <lineage>
        <taxon>Bacteria</taxon>
        <taxon>Bacillati</taxon>
        <taxon>Bacillota</taxon>
        <taxon>Bacilli</taxon>
        <taxon>Bacillales</taxon>
        <taxon>Bacillaceae</taxon>
        <taxon>Pseudobacillus</taxon>
    </lineage>
</organism>
<evidence type="ECO:0000313" key="1">
    <source>
        <dbReference type="EMBL" id="KIL79603.1"/>
    </source>
</evidence>
<dbReference type="EMBL" id="JXLP01000002">
    <property type="protein sequence ID" value="KIL79603.1"/>
    <property type="molecule type" value="Genomic_DNA"/>
</dbReference>
<sequence length="175" mass="19727">MFWQDIKEMKNHHDRSAEELALFAVEFFRYVDSRSALTADAQKLIKWEVMLGIPVDTSKSLSERRSVVIAKLRGIGTVTKELVKLTAESFEFGEVEVIEGDGTVTIKFISELGLPPDLSDIQKALRDIVPAHLEIFYEFKYNTFAMVKANFATFEDLLNSGLTFEELLTTKLGGA</sequence>
<accession>A0ABR5AY16</accession>
<reference evidence="1 2" key="1">
    <citation type="submission" date="2015-01" db="EMBL/GenBank/DDBJ databases">
        <title>Genome Assembly of Bacillus badius MTCC 1458.</title>
        <authorList>
            <person name="Verma A."/>
            <person name="Khatri I."/>
            <person name="Mual P."/>
            <person name="Subramanian S."/>
            <person name="Krishnamurthi S."/>
        </authorList>
    </citation>
    <scope>NUCLEOTIDE SEQUENCE [LARGE SCALE GENOMIC DNA]</scope>
    <source>
        <strain evidence="1 2">MTCC 1458</strain>
    </source>
</reference>